<keyword evidence="4" id="KW-0548">Nucleotidyltransferase</keyword>
<dbReference type="Pfam" id="PF01129">
    <property type="entry name" value="ART"/>
    <property type="match status" value="1"/>
</dbReference>
<evidence type="ECO:0000256" key="7">
    <source>
        <dbReference type="ARBA" id="ARBA00047597"/>
    </source>
</evidence>
<name>A0A815GR26_9BILA</name>
<dbReference type="Gene3D" id="1.25.40.10">
    <property type="entry name" value="Tetratricopeptide repeat domain"/>
    <property type="match status" value="2"/>
</dbReference>
<dbReference type="PANTHER" id="PTHR45641:SF19">
    <property type="entry name" value="NEPHROCYSTIN-3"/>
    <property type="match status" value="1"/>
</dbReference>
<organism evidence="10 11">
    <name type="scientific">Rotaria sordida</name>
    <dbReference type="NCBI Taxonomy" id="392033"/>
    <lineage>
        <taxon>Eukaryota</taxon>
        <taxon>Metazoa</taxon>
        <taxon>Spiralia</taxon>
        <taxon>Gnathifera</taxon>
        <taxon>Rotifera</taxon>
        <taxon>Eurotatoria</taxon>
        <taxon>Bdelloidea</taxon>
        <taxon>Philodinida</taxon>
        <taxon>Philodinidae</taxon>
        <taxon>Rotaria</taxon>
    </lineage>
</organism>
<evidence type="ECO:0000313" key="11">
    <source>
        <dbReference type="Proteomes" id="UP000663889"/>
    </source>
</evidence>
<evidence type="ECO:0000256" key="9">
    <source>
        <dbReference type="RuleBase" id="RU361228"/>
    </source>
</evidence>
<dbReference type="Pfam" id="PF13181">
    <property type="entry name" value="TPR_8"/>
    <property type="match status" value="1"/>
</dbReference>
<dbReference type="SUPFAM" id="SSF48452">
    <property type="entry name" value="TPR-like"/>
    <property type="match status" value="1"/>
</dbReference>
<keyword evidence="5" id="KW-0677">Repeat</keyword>
<evidence type="ECO:0000256" key="6">
    <source>
        <dbReference type="ARBA" id="ARBA00022803"/>
    </source>
</evidence>
<dbReference type="AlphaFoldDB" id="A0A815GR26"/>
<dbReference type="InterPro" id="IPR000768">
    <property type="entry name" value="ART"/>
</dbReference>
<dbReference type="Proteomes" id="UP000663889">
    <property type="component" value="Unassembled WGS sequence"/>
</dbReference>
<evidence type="ECO:0000256" key="8">
    <source>
        <dbReference type="PROSITE-ProRule" id="PRU00339"/>
    </source>
</evidence>
<keyword evidence="3 9" id="KW-0808">Transferase</keyword>
<evidence type="ECO:0000313" key="10">
    <source>
        <dbReference type="EMBL" id="CAF1341839.1"/>
    </source>
</evidence>
<dbReference type="InterPro" id="IPR011990">
    <property type="entry name" value="TPR-like_helical_dom_sf"/>
</dbReference>
<dbReference type="EMBL" id="CAJNOU010002690">
    <property type="protein sequence ID" value="CAF1341839.1"/>
    <property type="molecule type" value="Genomic_DNA"/>
</dbReference>
<dbReference type="SMART" id="SM00028">
    <property type="entry name" value="TPR"/>
    <property type="match status" value="4"/>
</dbReference>
<protein>
    <recommendedName>
        <fullName evidence="9">NAD(P)(+)--arginine ADP-ribosyltransferase</fullName>
        <ecNumber evidence="9">2.4.2.31</ecNumber>
    </recommendedName>
    <alternativeName>
        <fullName evidence="9">Mono(ADP-ribosyl)transferase</fullName>
    </alternativeName>
</protein>
<dbReference type="GO" id="GO:0016779">
    <property type="term" value="F:nucleotidyltransferase activity"/>
    <property type="evidence" value="ECO:0007669"/>
    <property type="project" value="UniProtKB-KW"/>
</dbReference>
<dbReference type="SUPFAM" id="SSF56399">
    <property type="entry name" value="ADP-ribosylation"/>
    <property type="match status" value="1"/>
</dbReference>
<gene>
    <name evidence="10" type="ORF">SEV965_LOCUS28385</name>
</gene>
<keyword evidence="6 8" id="KW-0802">TPR repeat</keyword>
<evidence type="ECO:0000256" key="4">
    <source>
        <dbReference type="ARBA" id="ARBA00022695"/>
    </source>
</evidence>
<keyword evidence="9" id="KW-0520">NAD</keyword>
<evidence type="ECO:0000256" key="2">
    <source>
        <dbReference type="ARBA" id="ARBA00022676"/>
    </source>
</evidence>
<dbReference type="Gene3D" id="3.90.176.10">
    <property type="entry name" value="Toxin ADP-ribosyltransferase, Chain A, domain 1"/>
    <property type="match status" value="1"/>
</dbReference>
<evidence type="ECO:0000256" key="3">
    <source>
        <dbReference type="ARBA" id="ARBA00022679"/>
    </source>
</evidence>
<dbReference type="PANTHER" id="PTHR45641">
    <property type="entry name" value="TETRATRICOPEPTIDE REPEAT PROTEIN (AFU_ORTHOLOGUE AFUA_6G03870)"/>
    <property type="match status" value="1"/>
</dbReference>
<dbReference type="PROSITE" id="PS51996">
    <property type="entry name" value="TR_MART"/>
    <property type="match status" value="1"/>
</dbReference>
<dbReference type="EC" id="2.4.2.31" evidence="9"/>
<keyword evidence="9" id="KW-0521">NADP</keyword>
<keyword evidence="2 9" id="KW-0328">Glycosyltransferase</keyword>
<comment type="similarity">
    <text evidence="1 9">Belongs to the Arg-specific ADP-ribosyltransferase family.</text>
</comment>
<dbReference type="InterPro" id="IPR019734">
    <property type="entry name" value="TPR_rpt"/>
</dbReference>
<comment type="catalytic activity">
    <reaction evidence="7 9">
        <text>L-arginyl-[protein] + NAD(+) = N(omega)-(ADP-D-ribosyl)-L-arginyl-[protein] + nicotinamide + H(+)</text>
        <dbReference type="Rhea" id="RHEA:19149"/>
        <dbReference type="Rhea" id="RHEA-COMP:10532"/>
        <dbReference type="Rhea" id="RHEA-COMP:15087"/>
        <dbReference type="ChEBI" id="CHEBI:15378"/>
        <dbReference type="ChEBI" id="CHEBI:17154"/>
        <dbReference type="ChEBI" id="CHEBI:29965"/>
        <dbReference type="ChEBI" id="CHEBI:57540"/>
        <dbReference type="ChEBI" id="CHEBI:142554"/>
        <dbReference type="EC" id="2.4.2.31"/>
    </reaction>
</comment>
<dbReference type="GO" id="GO:0106274">
    <property type="term" value="F:NAD+-protein-arginine ADP-ribosyltransferase activity"/>
    <property type="evidence" value="ECO:0007669"/>
    <property type="project" value="UniProtKB-EC"/>
</dbReference>
<proteinExistence type="inferred from homology"/>
<feature type="repeat" description="TPR" evidence="8">
    <location>
        <begin position="575"/>
        <end position="608"/>
    </location>
</feature>
<dbReference type="PROSITE" id="PS50005">
    <property type="entry name" value="TPR"/>
    <property type="match status" value="2"/>
</dbReference>
<sequence length="663" mass="77051">MTHENMSKSTNDYVIVWLDATIENSKGSQDTKALIRQLVRGRLRTFDDSNKCVDDITSDLSEKRIFLIVSNALGKNVVPHIYEIPEIQTIYIYCNNRIAAEAWAKSDYKISGIFTKKQELLQQIRDIVAMCDQDHHIPMSIFHRTDREKSLKDLSQQSVTSMWYQLILEVLRSMAKYGDSKAEMIEACRTNYHDNKIEQNKIDQFEEDYSPARAFYWYSSDSFVYRLLNKSLRTQDIEIIFKFRFFINDLHNELEKLYYQYINIHSSNPNHHLTVYRGQFLSMTELDRLKQSVNELISMNSFLSASLKPIVAEIFAGTNSQLNDPSALQSVLFIIDINNMSKEMKPFGFIQNYACNPDENEVLFSMGAIFKVHSVQEHDKVWHAHLELSKEQNQFGRDLLDHMLKQIKCDPGPLSFGWFLFRMNDFAKAERYAIWMMKQLPQNDIQIGDAYKLLGLIYKDTNRLDQSIKSYETALNIYSYLGYQDSPRAIATHCDLGLTYLAQKDNRYAYDEQIKAEEKLFKSLPTMHPLLIATVDSLKAKILIEFDDYSDALKNLQQVLQRKRQLLPAIHSSIASTLNMIGIVYEKMGNDVGALKYFQEALDIGEKSLIDDHLDLVEYHINVGRIYKKRGEFQRASKQVELAQKIKTSHETRPDDDDAIFLN</sequence>
<evidence type="ECO:0000256" key="1">
    <source>
        <dbReference type="ARBA" id="ARBA00009558"/>
    </source>
</evidence>
<reference evidence="10" key="1">
    <citation type="submission" date="2021-02" db="EMBL/GenBank/DDBJ databases">
        <authorList>
            <person name="Nowell W R."/>
        </authorList>
    </citation>
    <scope>NUCLEOTIDE SEQUENCE</scope>
</reference>
<evidence type="ECO:0000256" key="5">
    <source>
        <dbReference type="ARBA" id="ARBA00022737"/>
    </source>
</evidence>
<comment type="caution">
    <text evidence="10">The sequence shown here is derived from an EMBL/GenBank/DDBJ whole genome shotgun (WGS) entry which is preliminary data.</text>
</comment>
<dbReference type="Pfam" id="PF13424">
    <property type="entry name" value="TPR_12"/>
    <property type="match status" value="1"/>
</dbReference>
<feature type="repeat" description="TPR" evidence="8">
    <location>
        <begin position="448"/>
        <end position="481"/>
    </location>
</feature>
<accession>A0A815GR26</accession>